<feature type="transmembrane region" description="Helical" evidence="10">
    <location>
        <begin position="535"/>
        <end position="554"/>
    </location>
</feature>
<keyword evidence="4 10" id="KW-0812">Transmembrane</keyword>
<protein>
    <recommendedName>
        <fullName evidence="11">ABC transporter domain-containing protein</fullName>
    </recommendedName>
</protein>
<evidence type="ECO:0000256" key="4">
    <source>
        <dbReference type="ARBA" id="ARBA00022692"/>
    </source>
</evidence>
<name>A0A5C6G4Y1_METRR</name>
<feature type="transmembrane region" description="Helical" evidence="10">
    <location>
        <begin position="1111"/>
        <end position="1133"/>
    </location>
</feature>
<evidence type="ECO:0000256" key="9">
    <source>
        <dbReference type="SAM" id="MobiDB-lite"/>
    </source>
</evidence>
<dbReference type="SMART" id="SM00382">
    <property type="entry name" value="AAA"/>
    <property type="match status" value="2"/>
</dbReference>
<feature type="domain" description="ABC transporter" evidence="11">
    <location>
        <begin position="67"/>
        <end position="323"/>
    </location>
</feature>
<feature type="region of interest" description="Disordered" evidence="9">
    <location>
        <begin position="1300"/>
        <end position="1326"/>
    </location>
</feature>
<dbReference type="Proteomes" id="UP000317257">
    <property type="component" value="Unassembled WGS sequence"/>
</dbReference>
<keyword evidence="3" id="KW-0813">Transport</keyword>
<evidence type="ECO:0000256" key="7">
    <source>
        <dbReference type="ARBA" id="ARBA00022989"/>
    </source>
</evidence>
<feature type="transmembrane region" description="Helical" evidence="10">
    <location>
        <begin position="566"/>
        <end position="590"/>
    </location>
</feature>
<dbReference type="Gene3D" id="3.40.50.300">
    <property type="entry name" value="P-loop containing nucleotide triphosphate hydrolases"/>
    <property type="match status" value="2"/>
</dbReference>
<feature type="transmembrane region" description="Helical" evidence="10">
    <location>
        <begin position="457"/>
        <end position="479"/>
    </location>
</feature>
<dbReference type="PROSITE" id="PS50893">
    <property type="entry name" value="ABC_TRANSPORTER_2"/>
    <property type="match status" value="2"/>
</dbReference>
<feature type="transmembrane region" description="Helical" evidence="10">
    <location>
        <begin position="1145"/>
        <end position="1165"/>
    </location>
</feature>
<keyword evidence="5" id="KW-0547">Nucleotide-binding</keyword>
<reference evidence="13" key="1">
    <citation type="submission" date="2018-12" db="EMBL/GenBank/DDBJ databases">
        <title>The complete genome of Metarhizium rileyi, a key fungal pathogen of Lepidoptera.</title>
        <authorList>
            <person name="Binneck E."/>
            <person name="Lastra C.C.L."/>
            <person name="Sosa-Gomez D.R."/>
        </authorList>
    </citation>
    <scope>NUCLEOTIDE SEQUENCE [LARGE SCALE GENOMIC DNA]</scope>
    <source>
        <strain evidence="13">Cep018-CH2</strain>
    </source>
</reference>
<keyword evidence="7 10" id="KW-1133">Transmembrane helix</keyword>
<evidence type="ECO:0000256" key="2">
    <source>
        <dbReference type="ARBA" id="ARBA00006012"/>
    </source>
</evidence>
<evidence type="ECO:0000256" key="3">
    <source>
        <dbReference type="ARBA" id="ARBA00022448"/>
    </source>
</evidence>
<keyword evidence="8 10" id="KW-0472">Membrane</keyword>
<evidence type="ECO:0000313" key="13">
    <source>
        <dbReference type="Proteomes" id="UP000317257"/>
    </source>
</evidence>
<evidence type="ECO:0000256" key="10">
    <source>
        <dbReference type="SAM" id="Phobius"/>
    </source>
</evidence>
<proteinExistence type="inferred from homology"/>
<evidence type="ECO:0000256" key="5">
    <source>
        <dbReference type="ARBA" id="ARBA00022741"/>
    </source>
</evidence>
<sequence length="1397" mass="157822">MNGGIRDGIGEGDSMANAVVCQPSESDSTHRQTRRDNTEGGVSFRDLNCYGFMSAEQYQPTFTTWILQIINALLSWTLTRSRRPQRVEILRNFNGLVRPGELLLVLGRPGSGCSTFLKTLSGDTYGFRVDHHGIHYNGTDYSTTHRKKSGTCIYVAELDVHFPELTLGQTIAFAASTRPTGIGRKYPSMKASLSGYGRDICSTFRLQKAFDTKIGDSMIRGVSGGEKRRTSLAEAFVGGAQFQCWDNSTRGLDSSAALDFIRLLRNTADKIRSVVIMTIYQASEAQYTLFDKVVLLYEGRQVYFGPAQEAADYFQKLGFVKPNHSTTADFLTSLTNPVERLVREGYENRVPRTADDFELAWRQSDHAKAVLQEILDIESSLRPRKSEADSRPSATTRIIMPAYRQVVICIQRGFLRLANNYVPVVAGILANSILGLILGSAFYNLPDTAESMDKRAVLLFFSLIINACTPAFEVLTMWAQRPIVEKHNQYAYYYPFTEWVTSMLCDLPNKLATSILFNLALYFMTNLRRTASAFFVYYLFNFSVLLTMSMYFRMVGSVSRSMEQTMAPSSIAILLCSIYAGFVIPVPYMVPWLGWYRHINPLAYVYESMMINEDITKAQDPDTREQTIKEAAEIAMQTVPERSAAIFHWKNLSYSIKAKGGTKRILNNIDGWVKPGTMTALMGVSGAGKTTLLDVLANRATSGTVSGDVFIGNSRRDSSFQRRVGYVQQEDVHPPLATVRETLQLSARLRQSGSETEQEQLAYVDLVLNILDMESYAEAMVGTPGQGINIEQRKRLSIGVELVARPELLLFLEFELTLLDEPTSGLDSQTAWSICTLLRKLADRGQAILCTIHQPSSQIFQMFDRLLLLGPKGQTLYFGDIGLHSTTLIDYFEQNGAPRYQMTLANPAEWMLDVTSRSNDVDGWTTKHNNSEQRREMLRYQAELLEIGDDCPKRVPDKAKQHDREYAVSYAQQLRLVTMQVFREYWRDPTYMYSKYALCTGLSLFNGLSFTNTPLDIQGLTNILFSIFLLSMLFSTMNQQIIPRLIDSRALYESREAPSKSYSWFVFLSANITVELFWQTLAAVLVFITWWLPIGTWKHDDLGIDWVDRSAMAFIAVWLFCLWISTFSQAIAVDLPRFWIFIYRVSPLTYFINGMVLAGLGNTLIHCSATQLLHLDPPKYDKRQTCSEYLGTYIQFAGGYVENPTAVRDCRYCPVLETDKVLQDRFELDYGQVQSLLGIKPSVLFKTERELLQSPGGFFLVALAQASHADMVDAPRTQPERQRFAVKHLDYSNSLEAIVGSSSPTCPSSSSDYELEPEHMDEDENETHRTIPEVIAVNLAVNFIRYVLQLCLKQNDNREEIRARTRSMRGQATVAGVMDITFEDDAGYLNLHAPDLR</sequence>
<dbReference type="CDD" id="cd03233">
    <property type="entry name" value="ABCG_PDR_domain1"/>
    <property type="match status" value="1"/>
</dbReference>
<comment type="subcellular location">
    <subcellularLocation>
        <location evidence="1">Membrane</location>
        <topology evidence="1">Multi-pass membrane protein</topology>
    </subcellularLocation>
</comment>
<evidence type="ECO:0000256" key="8">
    <source>
        <dbReference type="ARBA" id="ARBA00023136"/>
    </source>
</evidence>
<dbReference type="GO" id="GO:0016020">
    <property type="term" value="C:membrane"/>
    <property type="evidence" value="ECO:0007669"/>
    <property type="project" value="UniProtKB-SubCell"/>
</dbReference>
<dbReference type="Pfam" id="PF00005">
    <property type="entry name" value="ABC_tran"/>
    <property type="match status" value="2"/>
</dbReference>
<dbReference type="InterPro" id="IPR003439">
    <property type="entry name" value="ABC_transporter-like_ATP-bd"/>
</dbReference>
<feature type="transmembrane region" description="Helical" evidence="10">
    <location>
        <begin position="1062"/>
        <end position="1091"/>
    </location>
</feature>
<dbReference type="InterPro" id="IPR013525">
    <property type="entry name" value="ABC2_TM"/>
</dbReference>
<feature type="transmembrane region" description="Helical" evidence="10">
    <location>
        <begin position="421"/>
        <end position="445"/>
    </location>
</feature>
<gene>
    <name evidence="12" type="ORF">ED733_000631</name>
</gene>
<evidence type="ECO:0000256" key="1">
    <source>
        <dbReference type="ARBA" id="ARBA00004141"/>
    </source>
</evidence>
<evidence type="ECO:0000256" key="6">
    <source>
        <dbReference type="ARBA" id="ARBA00022840"/>
    </source>
</evidence>
<dbReference type="CDD" id="cd03232">
    <property type="entry name" value="ABCG_PDR_domain2"/>
    <property type="match status" value="1"/>
</dbReference>
<comment type="caution">
    <text evidence="12">The sequence shown here is derived from an EMBL/GenBank/DDBJ whole genome shotgun (WGS) entry which is preliminary data.</text>
</comment>
<dbReference type="InterPro" id="IPR034001">
    <property type="entry name" value="ABCG_PDR_1"/>
</dbReference>
<evidence type="ECO:0000313" key="12">
    <source>
        <dbReference type="EMBL" id="TWU71321.1"/>
    </source>
</evidence>
<accession>A0A5C6G4Y1</accession>
<evidence type="ECO:0000259" key="11">
    <source>
        <dbReference type="PROSITE" id="PS50893"/>
    </source>
</evidence>
<feature type="compositionally biased region" description="Acidic residues" evidence="9">
    <location>
        <begin position="1313"/>
        <end position="1325"/>
    </location>
</feature>
<dbReference type="FunFam" id="3.40.50.300:FF:000054">
    <property type="entry name" value="ABC multidrug transporter atrF"/>
    <property type="match status" value="1"/>
</dbReference>
<feature type="compositionally biased region" description="Low complexity" evidence="9">
    <location>
        <begin position="1301"/>
        <end position="1311"/>
    </location>
</feature>
<dbReference type="SUPFAM" id="SSF52540">
    <property type="entry name" value="P-loop containing nucleoside triphosphate hydrolases"/>
    <property type="match status" value="2"/>
</dbReference>
<dbReference type="Pfam" id="PF01061">
    <property type="entry name" value="ABC2_membrane"/>
    <property type="match status" value="2"/>
</dbReference>
<dbReference type="GO" id="GO:0140359">
    <property type="term" value="F:ABC-type transporter activity"/>
    <property type="evidence" value="ECO:0007669"/>
    <property type="project" value="InterPro"/>
</dbReference>
<organism evidence="12 13">
    <name type="scientific">Metarhizium rileyi (strain RCEF 4871)</name>
    <name type="common">Nomuraea rileyi</name>
    <dbReference type="NCBI Taxonomy" id="1649241"/>
    <lineage>
        <taxon>Eukaryota</taxon>
        <taxon>Fungi</taxon>
        <taxon>Dikarya</taxon>
        <taxon>Ascomycota</taxon>
        <taxon>Pezizomycotina</taxon>
        <taxon>Sordariomycetes</taxon>
        <taxon>Hypocreomycetidae</taxon>
        <taxon>Hypocreales</taxon>
        <taxon>Clavicipitaceae</taxon>
        <taxon>Metarhizium</taxon>
    </lineage>
</organism>
<feature type="transmembrane region" description="Helical" evidence="10">
    <location>
        <begin position="499"/>
        <end position="523"/>
    </location>
</feature>
<dbReference type="GO" id="GO:0005524">
    <property type="term" value="F:ATP binding"/>
    <property type="evidence" value="ECO:0007669"/>
    <property type="project" value="UniProtKB-KW"/>
</dbReference>
<dbReference type="InterPro" id="IPR027417">
    <property type="entry name" value="P-loop_NTPase"/>
</dbReference>
<feature type="transmembrane region" description="Helical" evidence="10">
    <location>
        <begin position="1023"/>
        <end position="1042"/>
    </location>
</feature>
<comment type="similarity">
    <text evidence="2">Belongs to the ABC transporter superfamily. ABCG family. PDR (TC 3.A.1.205) subfamily.</text>
</comment>
<dbReference type="InterPro" id="IPR034003">
    <property type="entry name" value="ABCG_PDR_2"/>
</dbReference>
<dbReference type="InterPro" id="IPR003593">
    <property type="entry name" value="AAA+_ATPase"/>
</dbReference>
<dbReference type="GO" id="GO:0016887">
    <property type="term" value="F:ATP hydrolysis activity"/>
    <property type="evidence" value="ECO:0007669"/>
    <property type="project" value="InterPro"/>
</dbReference>
<dbReference type="EMBL" id="SBHS01000047">
    <property type="protein sequence ID" value="TWU71321.1"/>
    <property type="molecule type" value="Genomic_DNA"/>
</dbReference>
<feature type="domain" description="ABC transporter" evidence="11">
    <location>
        <begin position="647"/>
        <end position="896"/>
    </location>
</feature>
<dbReference type="PANTHER" id="PTHR19241">
    <property type="entry name" value="ATP-BINDING CASSETTE TRANSPORTER"/>
    <property type="match status" value="1"/>
</dbReference>
<keyword evidence="6" id="KW-0067">ATP-binding</keyword>